<sequence length="140" mass="15343">MFCTVPSKTSRLPSIKKALIFRPILRNKKRSSSVTVSKSVGSSAGERNSWTFAKAFSAFATFVFAKNSFLLKFFKREACFTNAKRFISFSLCSSLSEFPHRDFASVVSARVPATRGLLNSLGMVAIEADAFSRANSSSSC</sequence>
<reference evidence="1" key="1">
    <citation type="submission" date="2014-09" db="EMBL/GenBank/DDBJ databases">
        <authorList>
            <person name="Magalhaes I.L.F."/>
            <person name="Oliveira U."/>
            <person name="Santos F.R."/>
            <person name="Vidigal T.H.D.A."/>
            <person name="Brescovit A.D."/>
            <person name="Santos A.J."/>
        </authorList>
    </citation>
    <scope>NUCLEOTIDE SEQUENCE</scope>
    <source>
        <tissue evidence="1">Shoot tissue taken approximately 20 cm above the soil surface</tissue>
    </source>
</reference>
<accession>A0A0A9CXQ0</accession>
<name>A0A0A9CXQ0_ARUDO</name>
<dbReference type="EMBL" id="GBRH01219745">
    <property type="protein sequence ID" value="JAD78150.1"/>
    <property type="molecule type" value="Transcribed_RNA"/>
</dbReference>
<evidence type="ECO:0000313" key="1">
    <source>
        <dbReference type="EMBL" id="JAD78150.1"/>
    </source>
</evidence>
<proteinExistence type="predicted"/>
<protein>
    <submittedName>
        <fullName evidence="1">Uncharacterized protein</fullName>
    </submittedName>
</protein>
<dbReference type="AlphaFoldDB" id="A0A0A9CXQ0"/>
<reference evidence="1" key="2">
    <citation type="journal article" date="2015" name="Data Brief">
        <title>Shoot transcriptome of the giant reed, Arundo donax.</title>
        <authorList>
            <person name="Barrero R.A."/>
            <person name="Guerrero F.D."/>
            <person name="Moolhuijzen P."/>
            <person name="Goolsby J.A."/>
            <person name="Tidwell J."/>
            <person name="Bellgard S.E."/>
            <person name="Bellgard M.I."/>
        </authorList>
    </citation>
    <scope>NUCLEOTIDE SEQUENCE</scope>
    <source>
        <tissue evidence="1">Shoot tissue taken approximately 20 cm above the soil surface</tissue>
    </source>
</reference>
<organism evidence="1">
    <name type="scientific">Arundo donax</name>
    <name type="common">Giant reed</name>
    <name type="synonym">Donax arundinaceus</name>
    <dbReference type="NCBI Taxonomy" id="35708"/>
    <lineage>
        <taxon>Eukaryota</taxon>
        <taxon>Viridiplantae</taxon>
        <taxon>Streptophyta</taxon>
        <taxon>Embryophyta</taxon>
        <taxon>Tracheophyta</taxon>
        <taxon>Spermatophyta</taxon>
        <taxon>Magnoliopsida</taxon>
        <taxon>Liliopsida</taxon>
        <taxon>Poales</taxon>
        <taxon>Poaceae</taxon>
        <taxon>PACMAD clade</taxon>
        <taxon>Arundinoideae</taxon>
        <taxon>Arundineae</taxon>
        <taxon>Arundo</taxon>
    </lineage>
</organism>